<dbReference type="AlphaFoldDB" id="A0A934VX46"/>
<comment type="caution">
    <text evidence="1">The sequence shown here is derived from an EMBL/GenBank/DDBJ whole genome shotgun (WGS) entry which is preliminary data.</text>
</comment>
<evidence type="ECO:0000313" key="1">
    <source>
        <dbReference type="EMBL" id="MBK1883174.1"/>
    </source>
</evidence>
<accession>A0A934VX46</accession>
<dbReference type="EMBL" id="JAENIJ010000018">
    <property type="protein sequence ID" value="MBK1883174.1"/>
    <property type="molecule type" value="Genomic_DNA"/>
</dbReference>
<keyword evidence="2" id="KW-1185">Reference proteome</keyword>
<evidence type="ECO:0008006" key="3">
    <source>
        <dbReference type="Google" id="ProtNLM"/>
    </source>
</evidence>
<dbReference type="InterPro" id="IPR018561">
    <property type="entry name" value="AosR"/>
</dbReference>
<dbReference type="RefSeq" id="WP_200271037.1">
    <property type="nucleotide sequence ID" value="NZ_JAENIJ010000018.1"/>
</dbReference>
<proteinExistence type="predicted"/>
<dbReference type="Proteomes" id="UP000603141">
    <property type="component" value="Unassembled WGS sequence"/>
</dbReference>
<sequence>MPTLEGGLRLEAESEVDWQILYAIPHDAAGTDLASRLGDLVTDDSLAEDWNDFVVPDLKSQFDNQIEHVSDAIREAHASAEGERGTISIKPAESSIWYGVLNQARLSLEEMHHFGNRDQVDLTGQDPNRRTAFFRSQFYCALQSEMLRHGLI</sequence>
<gene>
    <name evidence="1" type="ORF">JIN85_12160</name>
</gene>
<reference evidence="1" key="1">
    <citation type="submission" date="2021-01" db="EMBL/GenBank/DDBJ databases">
        <title>Modified the classification status of verrucomicrobia.</title>
        <authorList>
            <person name="Feng X."/>
        </authorList>
    </citation>
    <scope>NUCLEOTIDE SEQUENCE</scope>
    <source>
        <strain evidence="1">KCTC 22041</strain>
    </source>
</reference>
<dbReference type="Pfam" id="PF09438">
    <property type="entry name" value="DUF2017"/>
    <property type="match status" value="1"/>
</dbReference>
<evidence type="ECO:0000313" key="2">
    <source>
        <dbReference type="Proteomes" id="UP000603141"/>
    </source>
</evidence>
<protein>
    <recommendedName>
        <fullName evidence="3">DUF2017 domain-containing protein</fullName>
    </recommendedName>
</protein>
<name>A0A934VX46_9BACT</name>
<organism evidence="1 2">
    <name type="scientific">Luteolibacter pohnpeiensis</name>
    <dbReference type="NCBI Taxonomy" id="454153"/>
    <lineage>
        <taxon>Bacteria</taxon>
        <taxon>Pseudomonadati</taxon>
        <taxon>Verrucomicrobiota</taxon>
        <taxon>Verrucomicrobiia</taxon>
        <taxon>Verrucomicrobiales</taxon>
        <taxon>Verrucomicrobiaceae</taxon>
        <taxon>Luteolibacter</taxon>
    </lineage>
</organism>